<evidence type="ECO:0000313" key="16">
    <source>
        <dbReference type="Proteomes" id="UP000522663"/>
    </source>
</evidence>
<evidence type="ECO:0000256" key="2">
    <source>
        <dbReference type="ARBA" id="ARBA00022490"/>
    </source>
</evidence>
<protein>
    <recommendedName>
        <fullName evidence="10">Cilia- and flagella-associated protein 52</fullName>
    </recommendedName>
</protein>
<keyword evidence="4" id="KW-0677">Repeat</keyword>
<feature type="repeat" description="WD" evidence="13">
    <location>
        <begin position="412"/>
        <end position="443"/>
    </location>
</feature>
<evidence type="ECO:0000256" key="7">
    <source>
        <dbReference type="ARBA" id="ARBA00023212"/>
    </source>
</evidence>
<feature type="non-terminal residue" evidence="15">
    <location>
        <position position="619"/>
    </location>
</feature>
<keyword evidence="16" id="KW-1185">Reference proteome</keyword>
<dbReference type="Pfam" id="PF23409">
    <property type="entry name" value="Beta-prop_EML"/>
    <property type="match status" value="1"/>
</dbReference>
<dbReference type="SUPFAM" id="SSF50978">
    <property type="entry name" value="WD40 repeat-like"/>
    <property type="match status" value="2"/>
</dbReference>
<dbReference type="OrthoDB" id="6252103at2759"/>
<accession>A0A7K9YK84</accession>
<evidence type="ECO:0000256" key="9">
    <source>
        <dbReference type="ARBA" id="ARBA00029456"/>
    </source>
</evidence>
<dbReference type="GO" id="GO:0005930">
    <property type="term" value="C:axoneme"/>
    <property type="evidence" value="ECO:0007669"/>
    <property type="project" value="UniProtKB-ARBA"/>
</dbReference>
<dbReference type="EMBL" id="VXAB01006339">
    <property type="protein sequence ID" value="NXJ09399.1"/>
    <property type="molecule type" value="Genomic_DNA"/>
</dbReference>
<evidence type="ECO:0000313" key="15">
    <source>
        <dbReference type="EMBL" id="NXJ09399.1"/>
    </source>
</evidence>
<keyword evidence="2" id="KW-0963">Cytoplasm</keyword>
<sequence>VATAMAEGREAGGLELRAAIGFNGHITSGLICHPDSKHLLYPLGCTVVIQDLASKKQTFLHGHTNNVSCVVVSSSGNYIASGQVTFMGFKADIILWDFQKKELLARLSLHKGKIEGLAFSPNDLYLVSLGGQDDGSVVVWDVSKREAVCGSPASARNAGSVTIVECSACRDEMFVTAGIETIRVWELDLPNRKLQPAECQTGQLRRVITSLKIADDDNYFYVGTSTGDVLKLNTRNKLMTDFGPQKKFSLGVTALLLLKTGDVIVGTGGGTVALCKGSNYKVMKNFQVQGGVTSLARRGQGHQFFVGTNACQIYRVNYTAFKEELISTCHREAVHDIVFPFGTSDLFATCSKDDIRVWHTPENRELLRVVIPNMTCYAIEFMRDGRSIISAWNDGKIRAFMPESGREMYVINNAHSLGVTAIAATNDCKRIVSGGGEGQVRVWAIGEKTRKLEVILKEHISAVSCIKIKKNDKECVTASLDGTCIIWDIGCFTRKQMILANTLFKCVCYHPEEYQLITSGTDRRIGYWEVYDGSAIRDLEGSLSGSINGMDITSDGAYFVTGGDDRLVKVWDYNEGTVTHVGVGHSGHITRLKICPGNKYIVSVSADGAILLWKYPGCP</sequence>
<gene>
    <name evidence="15" type="primary">Cfap52</name>
    <name evidence="15" type="ORF">ODOGUJ_R14329</name>
</gene>
<evidence type="ECO:0000256" key="8">
    <source>
        <dbReference type="ARBA" id="ARBA00023273"/>
    </source>
</evidence>
<comment type="similarity">
    <text evidence="9">Belongs to the CFAP52 family.</text>
</comment>
<dbReference type="FunFam" id="2.130.10.10:FF:000291">
    <property type="entry name" value="Cilia-and flagella-associated protein 52 isoform X1"/>
    <property type="match status" value="1"/>
</dbReference>
<evidence type="ECO:0000256" key="13">
    <source>
        <dbReference type="PROSITE-ProRule" id="PRU00221"/>
    </source>
</evidence>
<keyword evidence="8" id="KW-0966">Cell projection</keyword>
<reference evidence="15 16" key="1">
    <citation type="submission" date="2019-09" db="EMBL/GenBank/DDBJ databases">
        <title>Bird 10,000 Genomes (B10K) Project - Family phase.</title>
        <authorList>
            <person name="Zhang G."/>
        </authorList>
    </citation>
    <scope>NUCLEOTIDE SEQUENCE [LARGE SCALE GENOMIC DNA]</scope>
    <source>
        <strain evidence="15">B10K-DU-001-53</strain>
        <tissue evidence="15">Muscle</tissue>
    </source>
</reference>
<dbReference type="InterPro" id="IPR015943">
    <property type="entry name" value="WD40/YVTN_repeat-like_dom_sf"/>
</dbReference>
<comment type="subunit">
    <text evidence="12">Microtubule inner protein component of sperm flagellar doublet microtubules. Interacts with BRCA2. Interacts with the CCT chaperonin complex. Interacts with HSP70. Interacts with AK8. Interacts with CFAP45. Interacts with DNAI1. Interacts with IQDC.</text>
</comment>
<dbReference type="Proteomes" id="UP000522663">
    <property type="component" value="Unassembled WGS sequence"/>
</dbReference>
<evidence type="ECO:0000259" key="14">
    <source>
        <dbReference type="Pfam" id="PF23409"/>
    </source>
</evidence>
<dbReference type="CDD" id="cd00200">
    <property type="entry name" value="WD40"/>
    <property type="match status" value="1"/>
</dbReference>
<feature type="repeat" description="WD" evidence="13">
    <location>
        <begin position="540"/>
        <end position="581"/>
    </location>
</feature>
<dbReference type="PROSITE" id="PS50294">
    <property type="entry name" value="WD_REPEATS_REGION"/>
    <property type="match status" value="3"/>
</dbReference>
<comment type="caution">
    <text evidence="15">The sequence shown here is derived from an EMBL/GenBank/DDBJ whole genome shotgun (WGS) entry which is preliminary data.</text>
</comment>
<keyword evidence="6" id="KW-0969">Cilium</keyword>
<keyword evidence="5" id="KW-0282">Flagellum</keyword>
<keyword evidence="3 13" id="KW-0853">WD repeat</keyword>
<feature type="repeat" description="WD" evidence="13">
    <location>
        <begin position="456"/>
        <end position="489"/>
    </location>
</feature>
<dbReference type="GO" id="GO:0005874">
    <property type="term" value="C:microtubule"/>
    <property type="evidence" value="ECO:0007669"/>
    <property type="project" value="UniProtKB-KW"/>
</dbReference>
<feature type="domain" description="EML-like first beta-propeller" evidence="14">
    <location>
        <begin position="56"/>
        <end position="314"/>
    </location>
</feature>
<dbReference type="PROSITE" id="PS50082">
    <property type="entry name" value="WD_REPEATS_2"/>
    <property type="match status" value="5"/>
</dbReference>
<feature type="repeat" description="WD" evidence="13">
    <location>
        <begin position="582"/>
        <end position="614"/>
    </location>
</feature>
<dbReference type="Gene3D" id="2.130.10.10">
    <property type="entry name" value="YVTN repeat-like/Quinoprotein amine dehydrogenase"/>
    <property type="match status" value="3"/>
</dbReference>
<evidence type="ECO:0000256" key="5">
    <source>
        <dbReference type="ARBA" id="ARBA00022846"/>
    </source>
</evidence>
<dbReference type="InterPro" id="IPR050630">
    <property type="entry name" value="WD_repeat_EMAP"/>
</dbReference>
<dbReference type="PROSITE" id="PS00678">
    <property type="entry name" value="WD_REPEATS_1"/>
    <property type="match status" value="2"/>
</dbReference>
<dbReference type="PANTHER" id="PTHR13720">
    <property type="entry name" value="WD-40 REPEAT PROTEIN"/>
    <property type="match status" value="1"/>
</dbReference>
<dbReference type="AlphaFoldDB" id="A0A7K9YK84"/>
<comment type="subcellular location">
    <subcellularLocation>
        <location evidence="1">Cytoplasm</location>
        <location evidence="1">Cytoskeleton</location>
        <location evidence="1">Flagellum axoneme</location>
    </subcellularLocation>
</comment>
<dbReference type="FunFam" id="2.130.10.10:FF:000207">
    <property type="entry name" value="Cilia- and flagella-associated protein 52"/>
    <property type="match status" value="1"/>
</dbReference>
<evidence type="ECO:0000256" key="11">
    <source>
        <dbReference type="ARBA" id="ARBA00046056"/>
    </source>
</evidence>
<evidence type="ECO:0000256" key="10">
    <source>
        <dbReference type="ARBA" id="ARBA00029552"/>
    </source>
</evidence>
<feature type="non-terminal residue" evidence="15">
    <location>
        <position position="1"/>
    </location>
</feature>
<dbReference type="InterPro" id="IPR055439">
    <property type="entry name" value="Beta-prop_EML_1st"/>
</dbReference>
<dbReference type="InterPro" id="IPR036322">
    <property type="entry name" value="WD40_repeat_dom_sf"/>
</dbReference>
<evidence type="ECO:0000256" key="4">
    <source>
        <dbReference type="ARBA" id="ARBA00022737"/>
    </source>
</evidence>
<name>A0A7K9YK84_9GALL</name>
<dbReference type="FunFam" id="2.130.10.10:FF:000173">
    <property type="entry name" value="Cilia- and flagella-associated protein 52"/>
    <property type="match status" value="1"/>
</dbReference>
<evidence type="ECO:0000256" key="6">
    <source>
        <dbReference type="ARBA" id="ARBA00023069"/>
    </source>
</evidence>
<organism evidence="15 16">
    <name type="scientific">Odontophorus gujanensis</name>
    <name type="common">marbled wood quail</name>
    <dbReference type="NCBI Taxonomy" id="886794"/>
    <lineage>
        <taxon>Eukaryota</taxon>
        <taxon>Metazoa</taxon>
        <taxon>Chordata</taxon>
        <taxon>Craniata</taxon>
        <taxon>Vertebrata</taxon>
        <taxon>Euteleostomi</taxon>
        <taxon>Archelosauria</taxon>
        <taxon>Archosauria</taxon>
        <taxon>Dinosauria</taxon>
        <taxon>Saurischia</taxon>
        <taxon>Theropoda</taxon>
        <taxon>Coelurosauria</taxon>
        <taxon>Aves</taxon>
        <taxon>Neognathae</taxon>
        <taxon>Galloanserae</taxon>
        <taxon>Galliformes</taxon>
        <taxon>Odontophoridae</taxon>
        <taxon>Odontophorus</taxon>
    </lineage>
</organism>
<dbReference type="SMART" id="SM00320">
    <property type="entry name" value="WD40"/>
    <property type="match status" value="10"/>
</dbReference>
<keyword evidence="7" id="KW-0206">Cytoskeleton</keyword>
<feature type="repeat" description="WD" evidence="13">
    <location>
        <begin position="107"/>
        <end position="150"/>
    </location>
</feature>
<dbReference type="Pfam" id="PF00400">
    <property type="entry name" value="WD40"/>
    <property type="match status" value="4"/>
</dbReference>
<proteinExistence type="inferred from homology"/>
<dbReference type="InterPro" id="IPR001680">
    <property type="entry name" value="WD40_rpt"/>
</dbReference>
<evidence type="ECO:0000256" key="3">
    <source>
        <dbReference type="ARBA" id="ARBA00022574"/>
    </source>
</evidence>
<comment type="function">
    <text evidence="11">Microtubule inner protein (MIP) part of the dynein-decorated doublet microtubules (DMTs) in cilia axoneme. Important for proper ciliary and flagellar beating. May act in cooperation with CFAP45 and axonemal dynein subunit DNAH11. May play a role in cell growth and/or survival.</text>
</comment>
<evidence type="ECO:0000256" key="12">
    <source>
        <dbReference type="ARBA" id="ARBA00047117"/>
    </source>
</evidence>
<dbReference type="InterPro" id="IPR019775">
    <property type="entry name" value="WD40_repeat_CS"/>
</dbReference>
<dbReference type="PANTHER" id="PTHR13720:SF14">
    <property type="entry name" value="CILIA- AND FLAGELLA-ASSOCIATED PROTEIN 52"/>
    <property type="match status" value="1"/>
</dbReference>
<evidence type="ECO:0000256" key="1">
    <source>
        <dbReference type="ARBA" id="ARBA00004611"/>
    </source>
</evidence>